<keyword evidence="3" id="KW-1185">Reference proteome</keyword>
<evidence type="ECO:0000256" key="1">
    <source>
        <dbReference type="SAM" id="MobiDB-lite"/>
    </source>
</evidence>
<evidence type="ECO:0000313" key="2">
    <source>
        <dbReference type="EMBL" id="GAA2255321.1"/>
    </source>
</evidence>
<dbReference type="SUPFAM" id="SSF48452">
    <property type="entry name" value="TPR-like"/>
    <property type="match status" value="1"/>
</dbReference>
<proteinExistence type="predicted"/>
<gene>
    <name evidence="2" type="ORF">GCM10010430_43910</name>
</gene>
<evidence type="ECO:0000313" key="3">
    <source>
        <dbReference type="Proteomes" id="UP001500305"/>
    </source>
</evidence>
<sequence>MPTARRRNDRLDAMLSEAGWSRAKAATAFARVAAENGATELALIGRSHIQAWVEGAIPEDPRTPVFLAQAFSRRLGRPVPVSQLGFGTKGVDDAGNVWDADTLIALADLGRADLSIDRRRALSVLAFQAGALASPASLSRPRGARPTPVSPHTRRVGAGDLEAVRDMSALFSAMDQRRGGGHGRSAVVQYLVTEVEPLLHGSFVTDELRRQTFSAAGELAYLAGWMAFDAAEHGLAQRYFAHAVKLATEAENHPLSGHVLRAMAHQANDLGHHRAASRIAAASVEGARYREACRREQALLGVVHARTLATTGDPKGAARALNQAEDDLASADARDTEPRRVWFFGEASLAHETACTLRDLGDLEGALRQFRRSVRTRQTAFPRTHAVTLGYQGAIQAQQGSIEQACDSWTRALDLMDGVRSGRTAQTARQMREALSPYRPRGIRAVHEVDSRAATYLAQSV</sequence>
<reference evidence="2 3" key="1">
    <citation type="journal article" date="2019" name="Int. J. Syst. Evol. Microbiol.">
        <title>The Global Catalogue of Microorganisms (GCM) 10K type strain sequencing project: providing services to taxonomists for standard genome sequencing and annotation.</title>
        <authorList>
            <consortium name="The Broad Institute Genomics Platform"/>
            <consortium name="The Broad Institute Genome Sequencing Center for Infectious Disease"/>
            <person name="Wu L."/>
            <person name="Ma J."/>
        </authorList>
    </citation>
    <scope>NUCLEOTIDE SEQUENCE [LARGE SCALE GENOMIC DNA]</scope>
    <source>
        <strain evidence="2 3">JCM 7356</strain>
    </source>
</reference>
<dbReference type="Gene3D" id="1.25.40.10">
    <property type="entry name" value="Tetratricopeptide repeat domain"/>
    <property type="match status" value="1"/>
</dbReference>
<organism evidence="2 3">
    <name type="scientific">Kitasatospora cystarginea</name>
    <dbReference type="NCBI Taxonomy" id="58350"/>
    <lineage>
        <taxon>Bacteria</taxon>
        <taxon>Bacillati</taxon>
        <taxon>Actinomycetota</taxon>
        <taxon>Actinomycetes</taxon>
        <taxon>Kitasatosporales</taxon>
        <taxon>Streptomycetaceae</taxon>
        <taxon>Kitasatospora</taxon>
    </lineage>
</organism>
<feature type="region of interest" description="Disordered" evidence="1">
    <location>
        <begin position="136"/>
        <end position="156"/>
    </location>
</feature>
<accession>A0ABN3EDG8</accession>
<dbReference type="EMBL" id="BAAATR010000020">
    <property type="protein sequence ID" value="GAA2255321.1"/>
    <property type="molecule type" value="Genomic_DNA"/>
</dbReference>
<dbReference type="Proteomes" id="UP001500305">
    <property type="component" value="Unassembled WGS sequence"/>
</dbReference>
<comment type="caution">
    <text evidence="2">The sequence shown here is derived from an EMBL/GenBank/DDBJ whole genome shotgun (WGS) entry which is preliminary data.</text>
</comment>
<name>A0ABN3EDG8_9ACTN</name>
<dbReference type="InterPro" id="IPR011990">
    <property type="entry name" value="TPR-like_helical_dom_sf"/>
</dbReference>
<protein>
    <submittedName>
        <fullName evidence="2">Tat pathway signal protein</fullName>
    </submittedName>
</protein>